<dbReference type="RefSeq" id="WP_243262041.1">
    <property type="nucleotide sequence ID" value="NZ_CP085144.1"/>
</dbReference>
<evidence type="ECO:0000256" key="9">
    <source>
        <dbReference type="ARBA" id="ARBA00023004"/>
    </source>
</evidence>
<dbReference type="InterPro" id="IPR036008">
    <property type="entry name" value="Aconitase_4Fe-4S_dom"/>
</dbReference>
<dbReference type="InterPro" id="IPR015931">
    <property type="entry name" value="Acnase/IPM_dHydase_lsu_aba_1/3"/>
</dbReference>
<evidence type="ECO:0000256" key="8">
    <source>
        <dbReference type="ARBA" id="ARBA00022723"/>
    </source>
</evidence>
<evidence type="ECO:0000256" key="11">
    <source>
        <dbReference type="ARBA" id="ARBA00023239"/>
    </source>
</evidence>
<dbReference type="PANTHER" id="PTHR43822:SF9">
    <property type="entry name" value="3-ISOPROPYLMALATE DEHYDRATASE"/>
    <property type="match status" value="1"/>
</dbReference>
<accession>A0ABY3ZG92</accession>
<keyword evidence="16" id="KW-1185">Reference proteome</keyword>
<dbReference type="Proteomes" id="UP000831019">
    <property type="component" value="Chromosome"/>
</dbReference>
<keyword evidence="12 13" id="KW-0100">Branched-chain amino acid biosynthesis</keyword>
<evidence type="ECO:0000256" key="2">
    <source>
        <dbReference type="ARBA" id="ARBA00002695"/>
    </source>
</evidence>
<comment type="cofactor">
    <cofactor evidence="13">
        <name>[4Fe-4S] cluster</name>
        <dbReference type="ChEBI" id="CHEBI:49883"/>
    </cofactor>
    <text evidence="13">Binds 1 [4Fe-4S] cluster per subunit.</text>
</comment>
<evidence type="ECO:0000256" key="7">
    <source>
        <dbReference type="ARBA" id="ARBA00022605"/>
    </source>
</evidence>
<dbReference type="InterPro" id="IPR033941">
    <property type="entry name" value="IPMI_cat"/>
</dbReference>
<evidence type="ECO:0000256" key="4">
    <source>
        <dbReference type="ARBA" id="ARBA00011271"/>
    </source>
</evidence>
<evidence type="ECO:0000256" key="5">
    <source>
        <dbReference type="ARBA" id="ARBA00022430"/>
    </source>
</evidence>
<evidence type="ECO:0000256" key="3">
    <source>
        <dbReference type="ARBA" id="ARBA00004729"/>
    </source>
</evidence>
<dbReference type="SUPFAM" id="SSF53732">
    <property type="entry name" value="Aconitase iron-sulfur domain"/>
    <property type="match status" value="1"/>
</dbReference>
<protein>
    <recommendedName>
        <fullName evidence="13">3-isopropylmalate dehydratase large subunit</fullName>
        <ecNumber evidence="13">4.2.1.33</ecNumber>
    </recommendedName>
    <alternativeName>
        <fullName evidence="13">Alpha-IPM isomerase</fullName>
        <shortName evidence="13">IPMI</shortName>
    </alternativeName>
    <alternativeName>
        <fullName evidence="13">Isopropylmalate isomerase</fullName>
    </alternativeName>
</protein>
<dbReference type="GO" id="GO:0003861">
    <property type="term" value="F:3-isopropylmalate dehydratase activity"/>
    <property type="evidence" value="ECO:0007669"/>
    <property type="project" value="UniProtKB-EC"/>
</dbReference>
<dbReference type="PROSITE" id="PS01244">
    <property type="entry name" value="ACONITASE_2"/>
    <property type="match status" value="1"/>
</dbReference>
<dbReference type="PANTHER" id="PTHR43822">
    <property type="entry name" value="HOMOACONITASE, MITOCHONDRIAL-RELATED"/>
    <property type="match status" value="1"/>
</dbReference>
<dbReference type="PRINTS" id="PR00415">
    <property type="entry name" value="ACONITASE"/>
</dbReference>
<dbReference type="HAMAP" id="MF_01026">
    <property type="entry name" value="LeuC_type1"/>
    <property type="match status" value="1"/>
</dbReference>
<comment type="similarity">
    <text evidence="13">Belongs to the aconitase/IPM isomerase family. LeuC type 1 subfamily.</text>
</comment>
<comment type="catalytic activity">
    <reaction evidence="1 13">
        <text>(2R,3S)-3-isopropylmalate = (2S)-2-isopropylmalate</text>
        <dbReference type="Rhea" id="RHEA:32287"/>
        <dbReference type="ChEBI" id="CHEBI:1178"/>
        <dbReference type="ChEBI" id="CHEBI:35121"/>
        <dbReference type="EC" id="4.2.1.33"/>
    </reaction>
</comment>
<evidence type="ECO:0000256" key="10">
    <source>
        <dbReference type="ARBA" id="ARBA00023014"/>
    </source>
</evidence>
<dbReference type="NCBIfam" id="TIGR00170">
    <property type="entry name" value="leuC"/>
    <property type="match status" value="1"/>
</dbReference>
<gene>
    <name evidence="13 15" type="primary">leuC</name>
    <name evidence="15" type="ORF">DSM109990_00287</name>
</gene>
<evidence type="ECO:0000313" key="15">
    <source>
        <dbReference type="EMBL" id="UOA13503.1"/>
    </source>
</evidence>
<dbReference type="PROSITE" id="PS00450">
    <property type="entry name" value="ACONITASE_1"/>
    <property type="match status" value="1"/>
</dbReference>
<keyword evidence="8 13" id="KW-0479">Metal-binding</keyword>
<feature type="binding site" evidence="13">
    <location>
        <position position="349"/>
    </location>
    <ligand>
        <name>[4Fe-4S] cluster</name>
        <dbReference type="ChEBI" id="CHEBI:49883"/>
    </ligand>
</feature>
<feature type="binding site" evidence="13">
    <location>
        <position position="412"/>
    </location>
    <ligand>
        <name>[4Fe-4S] cluster</name>
        <dbReference type="ChEBI" id="CHEBI:49883"/>
    </ligand>
</feature>
<dbReference type="Gene3D" id="3.30.499.10">
    <property type="entry name" value="Aconitase, domain 3"/>
    <property type="match status" value="2"/>
</dbReference>
<feature type="domain" description="Aconitase/3-isopropylmalate dehydratase large subunit alpha/beta/alpha" evidence="14">
    <location>
        <begin position="8"/>
        <end position="459"/>
    </location>
</feature>
<comment type="pathway">
    <text evidence="3 13">Amino-acid biosynthesis; L-leucine biosynthesis; L-leucine from 3-methyl-2-oxobutanoate: step 2/4.</text>
</comment>
<name>A0ABY3ZG92_9RHOB</name>
<dbReference type="NCBIfam" id="NF004016">
    <property type="entry name" value="PRK05478.1"/>
    <property type="match status" value="1"/>
</dbReference>
<keyword evidence="5 13" id="KW-0432">Leucine biosynthesis</keyword>
<comment type="function">
    <text evidence="2 13">Catalyzes the isomerization between 2-isopropylmalate and 3-isopropylmalate, via the formation of 2-isopropylmaleate.</text>
</comment>
<evidence type="ECO:0000256" key="12">
    <source>
        <dbReference type="ARBA" id="ARBA00023304"/>
    </source>
</evidence>
<keyword evidence="6 13" id="KW-0004">4Fe-4S</keyword>
<keyword evidence="10 13" id="KW-0411">Iron-sulfur</keyword>
<dbReference type="EMBL" id="CP085144">
    <property type="protein sequence ID" value="UOA13503.1"/>
    <property type="molecule type" value="Genomic_DNA"/>
</dbReference>
<dbReference type="InterPro" id="IPR004430">
    <property type="entry name" value="3-IsopropMal_deHydase_lsu"/>
</dbReference>
<dbReference type="InterPro" id="IPR018136">
    <property type="entry name" value="Aconitase_4Fe-4S_BS"/>
</dbReference>
<keyword evidence="11 13" id="KW-0456">Lyase</keyword>
<keyword evidence="7 13" id="KW-0028">Amino-acid biosynthesis</keyword>
<evidence type="ECO:0000256" key="13">
    <source>
        <dbReference type="HAMAP-Rule" id="MF_01026"/>
    </source>
</evidence>
<dbReference type="NCBIfam" id="NF009116">
    <property type="entry name" value="PRK12466.1"/>
    <property type="match status" value="1"/>
</dbReference>
<dbReference type="Pfam" id="PF00330">
    <property type="entry name" value="Aconitase"/>
    <property type="match status" value="1"/>
</dbReference>
<dbReference type="InterPro" id="IPR001030">
    <property type="entry name" value="Acoase/IPM_deHydtase_lsu_aba"/>
</dbReference>
<evidence type="ECO:0000313" key="16">
    <source>
        <dbReference type="Proteomes" id="UP000831019"/>
    </source>
</evidence>
<proteinExistence type="inferred from homology"/>
<feature type="binding site" evidence="13">
    <location>
        <position position="409"/>
    </location>
    <ligand>
        <name>[4Fe-4S] cluster</name>
        <dbReference type="ChEBI" id="CHEBI:49883"/>
    </ligand>
</feature>
<sequence>MSPKTLYDKIWDAHVVHEADDGTCLLYIDRHLVHEVTSPQAFEGLRMSGRTVRAPDKTIAVPDHNVPTTEGREDPAAMTEDSRIQVSALDKNAREFGVHYYPVSDVRQGIVHIVGPEQGWTLPGMTVVCGDSHTATHGAFGALAHGIGTSEVEHVLATQTLIQRKGKNMKVEITGKLRPGVTAKDITLSVIGKTGTAGGTGYVIEYCGEAIRDLSMEGRMTVCNMAIEGGARAGLIAPDEKTFEYCKGRPHAPKGAQWEAAMDWWKTLFSDEDAHWDKVVTLKGEDIAPVVTWGTSPEDVLPITSVVPAPEDFKGGKVDAVKRALEYMDLKPGQKLTDIQIDTVFIGSCTNGRIEDLRAAAAVLKGKKIKDGLRAMVVPGSGLVRAQAEEEGLADIFREAGFEWRLAGCSMCLAMNPDQLAPGERCAATSNRNFEGRQGYKGRTHLVSPGMAAAAALTGHLTDVRELA</sequence>
<reference evidence="16" key="1">
    <citation type="journal article" date="2022" name="Microorganisms">
        <title>Beyond the ABCs#Discovery of Three New Plasmid Types in Rhodobacterales (RepQ, RepY, RepW).</title>
        <authorList>
            <person name="Freese H.M."/>
            <person name="Ringel V."/>
            <person name="Overmann J."/>
            <person name="Petersen J."/>
        </authorList>
    </citation>
    <scope>NUCLEOTIDE SEQUENCE [LARGE SCALE GENOMIC DNA]</scope>
    <source>
        <strain evidence="16">DSM 109990</strain>
    </source>
</reference>
<evidence type="ECO:0000256" key="1">
    <source>
        <dbReference type="ARBA" id="ARBA00000491"/>
    </source>
</evidence>
<organism evidence="15 16">
    <name type="scientific">Sulfitobacter dubius</name>
    <dbReference type="NCBI Taxonomy" id="218673"/>
    <lineage>
        <taxon>Bacteria</taxon>
        <taxon>Pseudomonadati</taxon>
        <taxon>Pseudomonadota</taxon>
        <taxon>Alphaproteobacteria</taxon>
        <taxon>Rhodobacterales</taxon>
        <taxon>Roseobacteraceae</taxon>
        <taxon>Sulfitobacter</taxon>
    </lineage>
</organism>
<evidence type="ECO:0000256" key="6">
    <source>
        <dbReference type="ARBA" id="ARBA00022485"/>
    </source>
</evidence>
<dbReference type="InterPro" id="IPR050067">
    <property type="entry name" value="IPM_dehydratase_rel_enz"/>
</dbReference>
<comment type="subunit">
    <text evidence="4 13">Heterodimer of LeuC and LeuD.</text>
</comment>
<evidence type="ECO:0000259" key="14">
    <source>
        <dbReference type="Pfam" id="PF00330"/>
    </source>
</evidence>
<dbReference type="EC" id="4.2.1.33" evidence="13"/>
<dbReference type="CDD" id="cd01583">
    <property type="entry name" value="IPMI"/>
    <property type="match status" value="1"/>
</dbReference>
<keyword evidence="9 13" id="KW-0408">Iron</keyword>